<evidence type="ECO:0000313" key="2">
    <source>
        <dbReference type="Proteomes" id="UP001228690"/>
    </source>
</evidence>
<proteinExistence type="predicted"/>
<accession>A0ABY8MEL9</accession>
<dbReference type="EMBL" id="CP123443">
    <property type="protein sequence ID" value="WGK68358.1"/>
    <property type="molecule type" value="Genomic_DNA"/>
</dbReference>
<protein>
    <submittedName>
        <fullName evidence="1">Uncharacterized protein</fullName>
    </submittedName>
</protein>
<sequence length="294" mass="34824">MDKFASVKPTQTYRNIAEFITAKELPEDGIFRRVSLLFVRGKFARSNERFPDNSHCLRQLCLHLKHAIYVRHARLYPIKNTAGKNMAEQTNKQENIINRPLHNFCRIQIKYFIRDFFLLPKENQWANYSVYLIHLPEDIPSEEILTLVKKYCILSTQFFKEENTDINAILWQYSDTQDHIQINKTTMRERQWESLAKLLPQYRLGLLLYDSSSVTEIPKAEAQTPLDLRQNIPLPTPGLKVLVNPTRMSYLLKGWARPELRAKGLFRHPDFRLLSDWNIEDIQQICHRFYKSDD</sequence>
<gene>
    <name evidence="1" type="ORF">P0082_07670</name>
</gene>
<dbReference type="Proteomes" id="UP001228690">
    <property type="component" value="Chromosome"/>
</dbReference>
<dbReference type="RefSeq" id="WP_326926534.1">
    <property type="nucleotide sequence ID" value="NZ_CP123443.1"/>
</dbReference>
<name>A0ABY8MEL9_9SPIO</name>
<reference evidence="1 2" key="1">
    <citation type="submission" date="2023-04" db="EMBL/GenBank/DDBJ databases">
        <title>Spirochaete genome identified in red abalone sample constitutes a novel genus.</title>
        <authorList>
            <person name="Sharma S.P."/>
            <person name="Purcell C.M."/>
            <person name="Hyde J.R."/>
            <person name="Severin A.J."/>
        </authorList>
    </citation>
    <scope>NUCLEOTIDE SEQUENCE [LARGE SCALE GENOMIC DNA]</scope>
    <source>
        <strain evidence="1 2">SP-2023</strain>
    </source>
</reference>
<organism evidence="1 2">
    <name type="scientific">Candidatus Haliotispira prima</name>
    <dbReference type="NCBI Taxonomy" id="3034016"/>
    <lineage>
        <taxon>Bacteria</taxon>
        <taxon>Pseudomonadati</taxon>
        <taxon>Spirochaetota</taxon>
        <taxon>Spirochaetia</taxon>
        <taxon>Spirochaetales</taxon>
        <taxon>Spirochaetaceae</taxon>
        <taxon>Candidatus Haliotispira</taxon>
    </lineage>
</organism>
<evidence type="ECO:0000313" key="1">
    <source>
        <dbReference type="EMBL" id="WGK68358.1"/>
    </source>
</evidence>
<keyword evidence="2" id="KW-1185">Reference proteome</keyword>